<comment type="caution">
    <text evidence="2">The sequence shown here is derived from an EMBL/GenBank/DDBJ whole genome shotgun (WGS) entry which is preliminary data.</text>
</comment>
<dbReference type="Proteomes" id="UP000017861">
    <property type="component" value="Unassembled WGS sequence"/>
</dbReference>
<organism evidence="2 3">
    <name type="scientific">Trypanosoma cruzi Dm28c</name>
    <dbReference type="NCBI Taxonomy" id="1416333"/>
    <lineage>
        <taxon>Eukaryota</taxon>
        <taxon>Discoba</taxon>
        <taxon>Euglenozoa</taxon>
        <taxon>Kinetoplastea</taxon>
        <taxon>Metakinetoplastina</taxon>
        <taxon>Trypanosomatida</taxon>
        <taxon>Trypanosomatidae</taxon>
        <taxon>Trypanosoma</taxon>
        <taxon>Schizotrypanum</taxon>
    </lineage>
</organism>
<evidence type="ECO:0000256" key="1">
    <source>
        <dbReference type="SAM" id="MobiDB-lite"/>
    </source>
</evidence>
<sequence length="413" mass="44690">MLGAGHAGGSAVASQRNAEHTAKSIECCHGGSRGKQKKQRTGTSSSSVIAESRTRALPVVRLAASIPAAERSFLRSVRASWPDTLFLCQRMLEEQLSQHPSVVCRGRDQCSPQRGRMPRGNPCSVDVGETVLLHAFASPSHGTTGSRLPLAADIVHTCAWPRQITLPLIVRSSGPRNRRSVRAWNTTDVTLFSHFQMHLHAEAPQCRMHGSTEICLLRVPRIRRVVGRRVQTPRRGLIPRNRKQTFSPPNNSVSIPHIQCGISDGATVHRAFGWASWMIRLHSNQWNKDPTRSVWQECPMRRACGDIHSCSVQSASSAAAGTPIGAIHSSLAWRCDQCDSSVLPSTSSPCSSMPAMSSQSWCSLAAIAAFVKRTTTHTGNIPHHAAACHVRAGEPDSISQQARGDAGGDASVK</sequence>
<dbReference type="EMBL" id="AYLP01000263">
    <property type="protein sequence ID" value="ESS61618.1"/>
    <property type="molecule type" value="Genomic_DNA"/>
</dbReference>
<accession>V5BB65</accession>
<dbReference type="VEuPathDB" id="TriTrypDB:TCDM_10781"/>
<name>V5BB65_TRYCR</name>
<reference evidence="2 3" key="1">
    <citation type="journal article" date="2014" name="Genome Announc.">
        <title>Trypanosoma cruzi Clone Dm28c Draft Genome Sequence.</title>
        <authorList>
            <person name="Grisard E.C."/>
            <person name="Teixeira S.M."/>
            <person name="de Almeida L.G."/>
            <person name="Stoco P.H."/>
            <person name="Gerber A.L."/>
            <person name="Talavera-Lopez C."/>
            <person name="Lima O.C."/>
            <person name="Andersson B."/>
            <person name="de Vasconcelos A.T."/>
        </authorList>
    </citation>
    <scope>NUCLEOTIDE SEQUENCE [LARGE SCALE GENOMIC DNA]</scope>
    <source>
        <strain evidence="2 3">Dm28c</strain>
    </source>
</reference>
<evidence type="ECO:0000313" key="3">
    <source>
        <dbReference type="Proteomes" id="UP000017861"/>
    </source>
</evidence>
<feature type="region of interest" description="Disordered" evidence="1">
    <location>
        <begin position="393"/>
        <end position="413"/>
    </location>
</feature>
<gene>
    <name evidence="2" type="ORF">TCDM_10781</name>
</gene>
<dbReference type="AlphaFoldDB" id="V5BB65"/>
<evidence type="ECO:0000313" key="2">
    <source>
        <dbReference type="EMBL" id="ESS61618.1"/>
    </source>
</evidence>
<protein>
    <submittedName>
        <fullName evidence="2">Uncharacterized protein</fullName>
    </submittedName>
</protein>
<feature type="region of interest" description="Disordered" evidence="1">
    <location>
        <begin position="23"/>
        <end position="50"/>
    </location>
</feature>
<proteinExistence type="predicted"/>